<dbReference type="eggNOG" id="COG0204">
    <property type="taxonomic scope" value="Bacteria"/>
</dbReference>
<dbReference type="RefSeq" id="WP_018381610.1">
    <property type="nucleotide sequence ID" value="NZ_LLZU01000005.1"/>
</dbReference>
<keyword evidence="2" id="KW-0012">Acyltransferase</keyword>
<name>A0A0T6LXQ2_WENVI</name>
<dbReference type="EMBL" id="LLZU01000005">
    <property type="protein sequence ID" value="KRV50511.1"/>
    <property type="molecule type" value="Genomic_DNA"/>
</dbReference>
<dbReference type="GO" id="GO:0005886">
    <property type="term" value="C:plasma membrane"/>
    <property type="evidence" value="ECO:0007669"/>
    <property type="project" value="TreeGrafter"/>
</dbReference>
<dbReference type="CDD" id="cd07989">
    <property type="entry name" value="LPLAT_AGPAT-like"/>
    <property type="match status" value="1"/>
</dbReference>
<dbReference type="STRING" id="76728.AQ490_15650"/>
<dbReference type="PANTHER" id="PTHR10434:SF11">
    <property type="entry name" value="1-ACYL-SN-GLYCEROL-3-PHOSPHATE ACYLTRANSFERASE"/>
    <property type="match status" value="1"/>
</dbReference>
<keyword evidence="6" id="KW-1185">Reference proteome</keyword>
<reference evidence="5 6" key="1">
    <citation type="submission" date="2015-10" db="EMBL/GenBank/DDBJ databases">
        <title>Draft genome sequence of pyrrolomycin-producing Streptomyces vitaminophilus.</title>
        <authorList>
            <person name="Graham D.E."/>
            <person name="Mahan K.M."/>
            <person name="Klingeman D.M."/>
            <person name="Hettich R.L."/>
            <person name="Parry R.J."/>
        </authorList>
    </citation>
    <scope>NUCLEOTIDE SEQUENCE [LARGE SCALE GENOMIC DNA]</scope>
    <source>
        <strain evidence="5 6">ATCC 31673</strain>
    </source>
</reference>
<dbReference type="PANTHER" id="PTHR10434">
    <property type="entry name" value="1-ACYL-SN-GLYCEROL-3-PHOSPHATE ACYLTRANSFERASE"/>
    <property type="match status" value="1"/>
</dbReference>
<gene>
    <name evidence="5" type="ORF">AQ490_15650</name>
</gene>
<evidence type="ECO:0000256" key="1">
    <source>
        <dbReference type="ARBA" id="ARBA00022679"/>
    </source>
</evidence>
<evidence type="ECO:0000256" key="3">
    <source>
        <dbReference type="SAM" id="MobiDB-lite"/>
    </source>
</evidence>
<evidence type="ECO:0000313" key="6">
    <source>
        <dbReference type="Proteomes" id="UP000050867"/>
    </source>
</evidence>
<feature type="domain" description="Phospholipid/glycerol acyltransferase" evidence="4">
    <location>
        <begin position="106"/>
        <end position="224"/>
    </location>
</feature>
<dbReference type="Proteomes" id="UP000050867">
    <property type="component" value="Unassembled WGS sequence"/>
</dbReference>
<comment type="caution">
    <text evidence="5">The sequence shown here is derived from an EMBL/GenBank/DDBJ whole genome shotgun (WGS) entry which is preliminary data.</text>
</comment>
<accession>A0A0T6LXQ2</accession>
<dbReference type="OrthoDB" id="9808424at2"/>
<dbReference type="GO" id="GO:0003841">
    <property type="term" value="F:1-acylglycerol-3-phosphate O-acyltransferase activity"/>
    <property type="evidence" value="ECO:0007669"/>
    <property type="project" value="TreeGrafter"/>
</dbReference>
<evidence type="ECO:0000256" key="2">
    <source>
        <dbReference type="ARBA" id="ARBA00023315"/>
    </source>
</evidence>
<dbReference type="AlphaFoldDB" id="A0A0T6LXQ2"/>
<protein>
    <recommendedName>
        <fullName evidence="4">Phospholipid/glycerol acyltransferase domain-containing protein</fullName>
    </recommendedName>
</protein>
<feature type="region of interest" description="Disordered" evidence="3">
    <location>
        <begin position="320"/>
        <end position="339"/>
    </location>
</feature>
<dbReference type="SMART" id="SM00563">
    <property type="entry name" value="PlsC"/>
    <property type="match status" value="1"/>
</dbReference>
<dbReference type="Pfam" id="PF01553">
    <property type="entry name" value="Acyltransferase"/>
    <property type="match status" value="1"/>
</dbReference>
<feature type="region of interest" description="Disordered" evidence="3">
    <location>
        <begin position="32"/>
        <end position="54"/>
    </location>
</feature>
<sequence length="339" mass="36784">MSGAKKGGARRTGGSLRGDLAMLRKNRDLRGRAMTPRGYPTASGSTGGYGSGDEDTTTFPTAWARTPAAGAVRNILQRGVLKPYAWAKTRPTIEGLDLLEGLRGPAVFVANHSSHLDTPLILGALPRRISDRTAVGAAADYFFTSKAVSVTTTLVFNAFPVDRYGRRRGGPSLPAQLVDDGWSLLLFPEGTRSHDGWMTAFKRGAARLCLSMGVPAVPIAVRGTFAAMPRGASLPTRNATRLVVRFGRPLYPGKEEGTAEFQARMLKQVAALWAEEDLGWYQSLRAAEEGKLHLPEGREPALPVTRTPVERGRPVADWRKVWESTRPSGPDGNPRVWRN</sequence>
<evidence type="ECO:0000259" key="4">
    <source>
        <dbReference type="SMART" id="SM00563"/>
    </source>
</evidence>
<evidence type="ECO:0000313" key="5">
    <source>
        <dbReference type="EMBL" id="KRV50511.1"/>
    </source>
</evidence>
<dbReference type="InterPro" id="IPR002123">
    <property type="entry name" value="Plipid/glycerol_acylTrfase"/>
</dbReference>
<keyword evidence="1" id="KW-0808">Transferase</keyword>
<dbReference type="SUPFAM" id="SSF69593">
    <property type="entry name" value="Glycerol-3-phosphate (1)-acyltransferase"/>
    <property type="match status" value="1"/>
</dbReference>
<organism evidence="5 6">
    <name type="scientific">Wenjunlia vitaminophila</name>
    <name type="common">Streptomyces vitaminophilus</name>
    <dbReference type="NCBI Taxonomy" id="76728"/>
    <lineage>
        <taxon>Bacteria</taxon>
        <taxon>Bacillati</taxon>
        <taxon>Actinomycetota</taxon>
        <taxon>Actinomycetes</taxon>
        <taxon>Kitasatosporales</taxon>
        <taxon>Streptomycetaceae</taxon>
        <taxon>Wenjunlia</taxon>
    </lineage>
</organism>
<dbReference type="GO" id="GO:0006654">
    <property type="term" value="P:phosphatidic acid biosynthetic process"/>
    <property type="evidence" value="ECO:0007669"/>
    <property type="project" value="TreeGrafter"/>
</dbReference>
<proteinExistence type="predicted"/>